<dbReference type="RefSeq" id="WP_133607620.1">
    <property type="nucleotide sequence ID" value="NZ_SNXW01000003.1"/>
</dbReference>
<accession>A0A4R6REA1</accession>
<evidence type="ECO:0000259" key="15">
    <source>
        <dbReference type="Pfam" id="PF02852"/>
    </source>
</evidence>
<dbReference type="InterPro" id="IPR023753">
    <property type="entry name" value="FAD/NAD-binding_dom"/>
</dbReference>
<evidence type="ECO:0000256" key="7">
    <source>
        <dbReference type="ARBA" id="ARBA00022827"/>
    </source>
</evidence>
<feature type="domain" description="FAD/NAD(P)-binding" evidence="16">
    <location>
        <begin position="5"/>
        <end position="341"/>
    </location>
</feature>
<comment type="similarity">
    <text evidence="2 14">Belongs to the class-I pyridine nucleotide-disulfide oxidoreductase family.</text>
</comment>
<keyword evidence="5" id="KW-0963">Cytoplasm</keyword>
<name>A0A4R6REA1_9BURK</name>
<sequence length="479" mass="50590">MSHQFDVIVIGAGPGGYIAAIRAAQLGFKVACIDEWKNAKGGAAPGGTCTNVGCIPSKALLQSSEHYEHAAHHFADHGISMDNLSIDVAKMVARKDTVVKQNNDGILYLFKKNKVSFFHGRGSFAKAVDGQYEVAVTGDKPDTLTAKHVVIATGSNARQLAGVPFDEKLILSNDGALALGEAPKKLGVIGSGVIGLEMGSVWRRLGADVTVLEAMPTFLGGVDEQVAKEAQKLFTKQGLKLQLGVKIGEIKTTKKGKATGVSVAYTDAAGAEQILECDKLIVSIGRVPNTIGLNAEGVGLQLDERGAIVVNADCQTNLPHVWAVGDVVRGPMLAHKAEEEGVAVAERIAGQHGHVDFDIIPWVIYTSPEIAWVGKTEQALKAEGRSYKAGSFPFIANGRARALGDTNGFVKFLADANTDEILGVHIIGPYASELISEAVVAMAFKASAEDIARICHAHPSLSEATKEAALAIDKRTLNF</sequence>
<evidence type="ECO:0000256" key="10">
    <source>
        <dbReference type="ARBA" id="ARBA00049187"/>
    </source>
</evidence>
<dbReference type="InterPro" id="IPR004099">
    <property type="entry name" value="Pyr_nucl-diS_OxRdtase_dimer"/>
</dbReference>
<feature type="binding site" evidence="12">
    <location>
        <position position="58"/>
    </location>
    <ligand>
        <name>FAD</name>
        <dbReference type="ChEBI" id="CHEBI:57692"/>
    </ligand>
</feature>
<dbReference type="SUPFAM" id="SSF55424">
    <property type="entry name" value="FAD/NAD-linked reductases, dimerisation (C-terminal) domain"/>
    <property type="match status" value="1"/>
</dbReference>
<proteinExistence type="inferred from homology"/>
<keyword evidence="6 14" id="KW-0285">Flavoprotein</keyword>
<evidence type="ECO:0000256" key="6">
    <source>
        <dbReference type="ARBA" id="ARBA00022630"/>
    </source>
</evidence>
<dbReference type="EC" id="1.8.1.4" evidence="3 14"/>
<feature type="active site" description="Proton acceptor" evidence="11">
    <location>
        <position position="458"/>
    </location>
</feature>
<dbReference type="InterPro" id="IPR001100">
    <property type="entry name" value="Pyr_nuc-diS_OxRdtase"/>
</dbReference>
<dbReference type="PANTHER" id="PTHR22912">
    <property type="entry name" value="DISULFIDE OXIDOREDUCTASE"/>
    <property type="match status" value="1"/>
</dbReference>
<evidence type="ECO:0000256" key="5">
    <source>
        <dbReference type="ARBA" id="ARBA00022490"/>
    </source>
</evidence>
<dbReference type="PRINTS" id="PR00411">
    <property type="entry name" value="PNDRDTASEI"/>
</dbReference>
<dbReference type="AlphaFoldDB" id="A0A4R6REA1"/>
<comment type="subcellular location">
    <subcellularLocation>
        <location evidence="1">Cytoplasm</location>
    </subcellularLocation>
</comment>
<comment type="caution">
    <text evidence="17">The sequence shown here is derived from an EMBL/GenBank/DDBJ whole genome shotgun (WGS) entry which is preliminary data.</text>
</comment>
<keyword evidence="12" id="KW-0547">Nucleotide-binding</keyword>
<dbReference type="InterPro" id="IPR016156">
    <property type="entry name" value="FAD/NAD-linked_Rdtase_dimer_sf"/>
</dbReference>
<comment type="miscellaneous">
    <text evidence="14">The active site is a redox-active disulfide bond.</text>
</comment>
<reference evidence="17 18" key="1">
    <citation type="submission" date="2019-03" db="EMBL/GenBank/DDBJ databases">
        <title>Genomic Encyclopedia of Type Strains, Phase IV (KMG-IV): sequencing the most valuable type-strain genomes for metagenomic binning, comparative biology and taxonomic classification.</title>
        <authorList>
            <person name="Goeker M."/>
        </authorList>
    </citation>
    <scope>NUCLEOTIDE SEQUENCE [LARGE SCALE GENOMIC DNA]</scope>
    <source>
        <strain evidence="17 18">DSM 11901</strain>
    </source>
</reference>
<organism evidence="17 18">
    <name type="scientific">Aquabacterium commune</name>
    <dbReference type="NCBI Taxonomy" id="70586"/>
    <lineage>
        <taxon>Bacteria</taxon>
        <taxon>Pseudomonadati</taxon>
        <taxon>Pseudomonadota</taxon>
        <taxon>Betaproteobacteria</taxon>
        <taxon>Burkholderiales</taxon>
        <taxon>Aquabacterium</taxon>
    </lineage>
</organism>
<comment type="catalytic activity">
    <reaction evidence="10 14">
        <text>N(6)-[(R)-dihydrolipoyl]-L-lysyl-[protein] + NAD(+) = N(6)-[(R)-lipoyl]-L-lysyl-[protein] + NADH + H(+)</text>
        <dbReference type="Rhea" id="RHEA:15045"/>
        <dbReference type="Rhea" id="RHEA-COMP:10474"/>
        <dbReference type="Rhea" id="RHEA-COMP:10475"/>
        <dbReference type="ChEBI" id="CHEBI:15378"/>
        <dbReference type="ChEBI" id="CHEBI:57540"/>
        <dbReference type="ChEBI" id="CHEBI:57945"/>
        <dbReference type="ChEBI" id="CHEBI:83099"/>
        <dbReference type="ChEBI" id="CHEBI:83100"/>
        <dbReference type="EC" id="1.8.1.4"/>
    </reaction>
</comment>
<dbReference type="NCBIfam" id="TIGR01350">
    <property type="entry name" value="lipoamide_DH"/>
    <property type="match status" value="1"/>
</dbReference>
<dbReference type="EMBL" id="SNXW01000003">
    <property type="protein sequence ID" value="TDP84540.1"/>
    <property type="molecule type" value="Genomic_DNA"/>
</dbReference>
<dbReference type="Gene3D" id="3.30.390.30">
    <property type="match status" value="1"/>
</dbReference>
<dbReference type="Gene3D" id="3.50.50.60">
    <property type="entry name" value="FAD/NAD(P)-binding domain"/>
    <property type="match status" value="2"/>
</dbReference>
<evidence type="ECO:0000256" key="8">
    <source>
        <dbReference type="ARBA" id="ARBA00023002"/>
    </source>
</evidence>
<feature type="binding site" evidence="12">
    <location>
        <position position="285"/>
    </location>
    <ligand>
        <name>NAD(+)</name>
        <dbReference type="ChEBI" id="CHEBI:57540"/>
    </ligand>
</feature>
<dbReference type="InterPro" id="IPR050151">
    <property type="entry name" value="Class-I_Pyr_Nuc-Dis_Oxidored"/>
</dbReference>
<dbReference type="FunFam" id="3.30.390.30:FF:000001">
    <property type="entry name" value="Dihydrolipoyl dehydrogenase"/>
    <property type="match status" value="1"/>
</dbReference>
<dbReference type="PANTHER" id="PTHR22912:SF224">
    <property type="entry name" value="DIHYDROLIPOYL DEHYDROGENASE"/>
    <property type="match status" value="1"/>
</dbReference>
<dbReference type="PRINTS" id="PR00368">
    <property type="entry name" value="FADPNR"/>
</dbReference>
<feature type="binding site" evidence="12">
    <location>
        <begin position="332"/>
        <end position="335"/>
    </location>
    <ligand>
        <name>FAD</name>
        <dbReference type="ChEBI" id="CHEBI:57692"/>
    </ligand>
</feature>
<dbReference type="OrthoDB" id="178496at2"/>
<feature type="binding site" evidence="12">
    <location>
        <position position="213"/>
    </location>
    <ligand>
        <name>NAD(+)</name>
        <dbReference type="ChEBI" id="CHEBI:57540"/>
    </ligand>
</feature>
<keyword evidence="18" id="KW-1185">Reference proteome</keyword>
<keyword evidence="14" id="KW-0676">Redox-active center</keyword>
<dbReference type="GO" id="GO:0005737">
    <property type="term" value="C:cytoplasm"/>
    <property type="evidence" value="ECO:0007669"/>
    <property type="project" value="UniProtKB-SubCell"/>
</dbReference>
<dbReference type="GO" id="GO:0050660">
    <property type="term" value="F:flavin adenine dinucleotide binding"/>
    <property type="evidence" value="ECO:0007669"/>
    <property type="project" value="InterPro"/>
</dbReference>
<evidence type="ECO:0000313" key="17">
    <source>
        <dbReference type="EMBL" id="TDP84540.1"/>
    </source>
</evidence>
<comment type="cofactor">
    <cofactor evidence="12 14">
        <name>FAD</name>
        <dbReference type="ChEBI" id="CHEBI:57692"/>
    </cofactor>
    <text evidence="12 14">Binds 1 FAD per subunit.</text>
</comment>
<evidence type="ECO:0000256" key="11">
    <source>
        <dbReference type="PIRSR" id="PIRSR000350-2"/>
    </source>
</evidence>
<evidence type="ECO:0000259" key="16">
    <source>
        <dbReference type="Pfam" id="PF07992"/>
    </source>
</evidence>
<dbReference type="GO" id="GO:0004148">
    <property type="term" value="F:dihydrolipoyl dehydrogenase (NADH) activity"/>
    <property type="evidence" value="ECO:0007669"/>
    <property type="project" value="UniProtKB-EC"/>
</dbReference>
<evidence type="ECO:0000313" key="18">
    <source>
        <dbReference type="Proteomes" id="UP000294593"/>
    </source>
</evidence>
<keyword evidence="9 12" id="KW-0520">NAD</keyword>
<dbReference type="SUPFAM" id="SSF51905">
    <property type="entry name" value="FAD/NAD(P)-binding domain"/>
    <property type="match status" value="1"/>
</dbReference>
<feature type="binding site" evidence="12">
    <location>
        <begin position="153"/>
        <end position="155"/>
    </location>
    <ligand>
        <name>FAD</name>
        <dbReference type="ChEBI" id="CHEBI:57692"/>
    </ligand>
</feature>
<evidence type="ECO:0000256" key="9">
    <source>
        <dbReference type="ARBA" id="ARBA00023027"/>
    </source>
</evidence>
<evidence type="ECO:0000256" key="13">
    <source>
        <dbReference type="PIRSR" id="PIRSR000350-4"/>
    </source>
</evidence>
<evidence type="ECO:0000256" key="4">
    <source>
        <dbReference type="ARBA" id="ARBA00016961"/>
    </source>
</evidence>
<evidence type="ECO:0000256" key="2">
    <source>
        <dbReference type="ARBA" id="ARBA00007532"/>
    </source>
</evidence>
<feature type="domain" description="Pyridine nucleotide-disulphide oxidoreductase dimerisation" evidence="15">
    <location>
        <begin position="360"/>
        <end position="469"/>
    </location>
</feature>
<feature type="disulfide bond" description="Redox-active" evidence="13">
    <location>
        <begin position="49"/>
        <end position="54"/>
    </location>
</feature>
<evidence type="ECO:0000256" key="12">
    <source>
        <dbReference type="PIRSR" id="PIRSR000350-3"/>
    </source>
</evidence>
<dbReference type="Proteomes" id="UP000294593">
    <property type="component" value="Unassembled WGS sequence"/>
</dbReference>
<dbReference type="InterPro" id="IPR006258">
    <property type="entry name" value="Lipoamide_DH"/>
</dbReference>
<dbReference type="InterPro" id="IPR036188">
    <property type="entry name" value="FAD/NAD-bd_sf"/>
</dbReference>
<protein>
    <recommendedName>
        <fullName evidence="4 14">Dihydrolipoyl dehydrogenase</fullName>
        <ecNumber evidence="3 14">1.8.1.4</ecNumber>
    </recommendedName>
</protein>
<keyword evidence="7 12" id="KW-0274">FAD</keyword>
<dbReference type="Pfam" id="PF07992">
    <property type="entry name" value="Pyr_redox_2"/>
    <property type="match status" value="1"/>
</dbReference>
<gene>
    <name evidence="17" type="ORF">EV672_103108</name>
</gene>
<evidence type="ECO:0000256" key="1">
    <source>
        <dbReference type="ARBA" id="ARBA00004496"/>
    </source>
</evidence>
<feature type="binding site" evidence="12">
    <location>
        <position position="326"/>
    </location>
    <ligand>
        <name>FAD</name>
        <dbReference type="ChEBI" id="CHEBI:57692"/>
    </ligand>
</feature>
<evidence type="ECO:0000256" key="14">
    <source>
        <dbReference type="RuleBase" id="RU003692"/>
    </source>
</evidence>
<keyword evidence="8 14" id="KW-0560">Oxidoreductase</keyword>
<dbReference type="Pfam" id="PF02852">
    <property type="entry name" value="Pyr_redox_dim"/>
    <property type="match status" value="1"/>
</dbReference>
<feature type="binding site" evidence="12">
    <location>
        <position position="122"/>
    </location>
    <ligand>
        <name>FAD</name>
        <dbReference type="ChEBI" id="CHEBI:57692"/>
    </ligand>
</feature>
<feature type="binding site" evidence="12">
    <location>
        <begin position="190"/>
        <end position="197"/>
    </location>
    <ligand>
        <name>NAD(+)</name>
        <dbReference type="ChEBI" id="CHEBI:57540"/>
    </ligand>
</feature>
<dbReference type="PIRSF" id="PIRSF000350">
    <property type="entry name" value="Mercury_reductase_MerA"/>
    <property type="match status" value="1"/>
</dbReference>
<dbReference type="GO" id="GO:0006103">
    <property type="term" value="P:2-oxoglutarate metabolic process"/>
    <property type="evidence" value="ECO:0007669"/>
    <property type="project" value="TreeGrafter"/>
</dbReference>
<evidence type="ECO:0000256" key="3">
    <source>
        <dbReference type="ARBA" id="ARBA00012608"/>
    </source>
</evidence>